<dbReference type="OrthoDB" id="5387413at2759"/>
<accession>A0A8H3I724</accession>
<feature type="compositionally biased region" description="Polar residues" evidence="1">
    <location>
        <begin position="226"/>
        <end position="236"/>
    </location>
</feature>
<dbReference type="AlphaFoldDB" id="A0A8H3I724"/>
<feature type="compositionally biased region" description="Low complexity" evidence="1">
    <location>
        <begin position="151"/>
        <end position="166"/>
    </location>
</feature>
<proteinExistence type="predicted"/>
<evidence type="ECO:0000256" key="1">
    <source>
        <dbReference type="SAM" id="MobiDB-lite"/>
    </source>
</evidence>
<organism evidence="2 3">
    <name type="scientific">Gomphillus americanus</name>
    <dbReference type="NCBI Taxonomy" id="1940652"/>
    <lineage>
        <taxon>Eukaryota</taxon>
        <taxon>Fungi</taxon>
        <taxon>Dikarya</taxon>
        <taxon>Ascomycota</taxon>
        <taxon>Pezizomycotina</taxon>
        <taxon>Lecanoromycetes</taxon>
        <taxon>OSLEUM clade</taxon>
        <taxon>Ostropomycetidae</taxon>
        <taxon>Ostropales</taxon>
        <taxon>Graphidaceae</taxon>
        <taxon>Gomphilloideae</taxon>
        <taxon>Gomphillus</taxon>
    </lineage>
</organism>
<dbReference type="Proteomes" id="UP000664169">
    <property type="component" value="Unassembled WGS sequence"/>
</dbReference>
<feature type="compositionally biased region" description="Polar residues" evidence="1">
    <location>
        <begin position="282"/>
        <end position="291"/>
    </location>
</feature>
<feature type="compositionally biased region" description="Low complexity" evidence="1">
    <location>
        <begin position="246"/>
        <end position="281"/>
    </location>
</feature>
<feature type="compositionally biased region" description="Polar residues" evidence="1">
    <location>
        <begin position="137"/>
        <end position="150"/>
    </location>
</feature>
<gene>
    <name evidence="2" type="ORF">GOMPHAMPRED_000022</name>
</gene>
<evidence type="ECO:0000313" key="3">
    <source>
        <dbReference type="Proteomes" id="UP000664169"/>
    </source>
</evidence>
<evidence type="ECO:0000313" key="2">
    <source>
        <dbReference type="EMBL" id="CAF9902889.1"/>
    </source>
</evidence>
<feature type="region of interest" description="Disordered" evidence="1">
    <location>
        <begin position="137"/>
        <end position="336"/>
    </location>
</feature>
<keyword evidence="3" id="KW-1185">Reference proteome</keyword>
<name>A0A8H3I724_9LECA</name>
<feature type="compositionally biased region" description="Low complexity" evidence="1">
    <location>
        <begin position="175"/>
        <end position="204"/>
    </location>
</feature>
<sequence>MPPSSRRVSFSDRNHYSRLPREDEQYVMNAFAKHADNCDSCYDPYFTYKAGSTLCPKGHELALMVAEYVYTRGGQSFSQVDRERNQRVQIEIPANCEAVRLLLKAMDRGLRVMRRVPPPTSYDRSYYVPARLSLPDNQRSVPATRPLTTHSSLKPSKLSSSKASILETLIEPRQSRQSQVKSRSRSSSTSSISSAGSGGPRSSSLYFVRSRSKGGKRSHSPIFIRTGTSSSASQNNIKKEAHPVLSSSHARQGSTSSSSSRSSSVFSHSSSRNSSISSQSSLQGQPITSASGPAPAKAKVAFRSPEYQEPKYQTIAPKNSASSPVSPVRSRLRHSK</sequence>
<feature type="compositionally biased region" description="Basic residues" evidence="1">
    <location>
        <begin position="210"/>
        <end position="219"/>
    </location>
</feature>
<dbReference type="EMBL" id="CAJPDQ010000001">
    <property type="protein sequence ID" value="CAF9902889.1"/>
    <property type="molecule type" value="Genomic_DNA"/>
</dbReference>
<reference evidence="2" key="1">
    <citation type="submission" date="2021-03" db="EMBL/GenBank/DDBJ databases">
        <authorList>
            <person name="Tagirdzhanova G."/>
        </authorList>
    </citation>
    <scope>NUCLEOTIDE SEQUENCE</scope>
</reference>
<comment type="caution">
    <text evidence="2">The sequence shown here is derived from an EMBL/GenBank/DDBJ whole genome shotgun (WGS) entry which is preliminary data.</text>
</comment>
<protein>
    <submittedName>
        <fullName evidence="2">Uncharacterized protein</fullName>
    </submittedName>
</protein>